<comment type="caution">
    <text evidence="1">The sequence shown here is derived from an EMBL/GenBank/DDBJ whole genome shotgun (WGS) entry which is preliminary data.</text>
</comment>
<protein>
    <submittedName>
        <fullName evidence="1">Uncharacterized protein</fullName>
    </submittedName>
</protein>
<dbReference type="AlphaFoldDB" id="G5SUP3"/>
<reference evidence="1 2" key="1">
    <citation type="submission" date="2011-03" db="EMBL/GenBank/DDBJ databases">
        <authorList>
            <person name="Weinstock G."/>
            <person name="Sodergren E."/>
            <person name="Clifton S."/>
            <person name="Fulton L."/>
            <person name="Fulton B."/>
            <person name="Courtney L."/>
            <person name="Fronick C."/>
            <person name="Harrison M."/>
            <person name="Strong C."/>
            <person name="Farmer C."/>
            <person name="Delahaunty K."/>
            <person name="Markovic C."/>
            <person name="Hall O."/>
            <person name="Minx P."/>
            <person name="Tomlinson C."/>
            <person name="Mitreva M."/>
            <person name="Hou S."/>
            <person name="Chen J."/>
            <person name="Wollam A."/>
            <person name="Pepin K.H."/>
            <person name="Johnson M."/>
            <person name="Bhonagiri V."/>
            <person name="Zhang X."/>
            <person name="Suruliraj S."/>
            <person name="Warren W."/>
            <person name="Chinwalla A."/>
            <person name="Mardis E.R."/>
            <person name="Wilson R.K."/>
        </authorList>
    </citation>
    <scope>NUCLEOTIDE SEQUENCE [LARGE SCALE GENOMIC DNA]</scope>
    <source>
        <strain evidence="1 2">YIT 11840</strain>
    </source>
</reference>
<dbReference type="STRING" id="762968.HMPREF9441_03104"/>
<keyword evidence="2" id="KW-1185">Reference proteome</keyword>
<proteinExistence type="predicted"/>
<dbReference type="EMBL" id="AFFY01000047">
    <property type="protein sequence ID" value="EHG98960.1"/>
    <property type="molecule type" value="Genomic_DNA"/>
</dbReference>
<dbReference type="Proteomes" id="UP000003598">
    <property type="component" value="Unassembled WGS sequence"/>
</dbReference>
<name>G5SUP3_9BACT</name>
<accession>G5SUP3</accession>
<evidence type="ECO:0000313" key="1">
    <source>
        <dbReference type="EMBL" id="EHG98960.1"/>
    </source>
</evidence>
<sequence>MCLIVFVYPVSGAWWWSTYRIDIAWTGKPDVVAVNSFYLLLMIGFQRVKLLKLMTGE</sequence>
<organism evidence="1 2">
    <name type="scientific">Paraprevotella clara YIT 11840</name>
    <dbReference type="NCBI Taxonomy" id="762968"/>
    <lineage>
        <taxon>Bacteria</taxon>
        <taxon>Pseudomonadati</taxon>
        <taxon>Bacteroidota</taxon>
        <taxon>Bacteroidia</taxon>
        <taxon>Bacteroidales</taxon>
        <taxon>Prevotellaceae</taxon>
        <taxon>Paraprevotella</taxon>
    </lineage>
</organism>
<dbReference type="HOGENOM" id="CLU_2992527_0_0_10"/>
<evidence type="ECO:0000313" key="2">
    <source>
        <dbReference type="Proteomes" id="UP000003598"/>
    </source>
</evidence>
<gene>
    <name evidence="1" type="ORF">HMPREF9441_03104</name>
</gene>